<comment type="caution">
    <text evidence="1">The sequence shown here is derived from an EMBL/GenBank/DDBJ whole genome shotgun (WGS) entry which is preliminary data.</text>
</comment>
<organism evidence="1 2">
    <name type="scientific">Colletotrichum truncatum</name>
    <name type="common">Anthracnose fungus</name>
    <name type="synonym">Colletotrichum capsici</name>
    <dbReference type="NCBI Taxonomy" id="5467"/>
    <lineage>
        <taxon>Eukaryota</taxon>
        <taxon>Fungi</taxon>
        <taxon>Dikarya</taxon>
        <taxon>Ascomycota</taxon>
        <taxon>Pezizomycotina</taxon>
        <taxon>Sordariomycetes</taxon>
        <taxon>Hypocreomycetidae</taxon>
        <taxon>Glomerellales</taxon>
        <taxon>Glomerellaceae</taxon>
        <taxon>Colletotrichum</taxon>
        <taxon>Colletotrichum truncatum species complex</taxon>
    </lineage>
</organism>
<dbReference type="EMBL" id="VUJX02000002">
    <property type="protein sequence ID" value="KAL0941204.1"/>
    <property type="molecule type" value="Genomic_DNA"/>
</dbReference>
<evidence type="ECO:0000313" key="1">
    <source>
        <dbReference type="EMBL" id="KAL0941204.1"/>
    </source>
</evidence>
<proteinExistence type="predicted"/>
<reference evidence="1 2" key="1">
    <citation type="journal article" date="2020" name="Phytopathology">
        <title>Genome Sequence Resources of Colletotrichum truncatum, C. plurivorum, C. musicola, and C. sojae: Four Species Pathogenic to Soybean (Glycine max).</title>
        <authorList>
            <person name="Rogerio F."/>
            <person name="Boufleur T.R."/>
            <person name="Ciampi-Guillardi M."/>
            <person name="Sukno S.A."/>
            <person name="Thon M.R."/>
            <person name="Massola Junior N.S."/>
            <person name="Baroncelli R."/>
        </authorList>
    </citation>
    <scope>NUCLEOTIDE SEQUENCE [LARGE SCALE GENOMIC DNA]</scope>
    <source>
        <strain evidence="1 2">CMES1059</strain>
    </source>
</reference>
<keyword evidence="2" id="KW-1185">Reference proteome</keyword>
<gene>
    <name evidence="1" type="ORF">CTRU02_203967</name>
</gene>
<dbReference type="Proteomes" id="UP000805649">
    <property type="component" value="Unassembled WGS sequence"/>
</dbReference>
<name>A0ACC3ZAM3_COLTU</name>
<evidence type="ECO:0000313" key="2">
    <source>
        <dbReference type="Proteomes" id="UP000805649"/>
    </source>
</evidence>
<accession>A0ACC3ZAM3</accession>
<sequence length="207" mass="21393">MAGSSIDGRGFLLPLLAFCVLVMPRLAIAQTASQTESIPAIMPTLAGPAKPRTTPWEELCTTRGLIAPWMSYSACTNSAMLAQLTKSDCSPYATRTLKDTDASGVLTDCLCPAYQTIGRDCLTIVCPTEAANLYTQQLLQGVCPGVTATGNVNDTFPTQTTMSKVTGSAAAAETSSKSGPDGAAGMLAIPLSFSIAATIAVVLSSFI</sequence>
<protein>
    <submittedName>
        <fullName evidence="1">Uncharacterized protein</fullName>
    </submittedName>
</protein>